<dbReference type="EMBL" id="JYDV01000033">
    <property type="protein sequence ID" value="KRZ39743.1"/>
    <property type="molecule type" value="Genomic_DNA"/>
</dbReference>
<accession>A0A0V1JXU3</accession>
<proteinExistence type="predicted"/>
<comment type="caution">
    <text evidence="1">The sequence shown here is derived from an EMBL/GenBank/DDBJ whole genome shotgun (WGS) entry which is preliminary data.</text>
</comment>
<evidence type="ECO:0000313" key="1">
    <source>
        <dbReference type="EMBL" id="KRZ39743.1"/>
    </source>
</evidence>
<organism evidence="1 2">
    <name type="scientific">Trichinella pseudospiralis</name>
    <name type="common">Parasitic roundworm</name>
    <dbReference type="NCBI Taxonomy" id="6337"/>
    <lineage>
        <taxon>Eukaryota</taxon>
        <taxon>Metazoa</taxon>
        <taxon>Ecdysozoa</taxon>
        <taxon>Nematoda</taxon>
        <taxon>Enoplea</taxon>
        <taxon>Dorylaimia</taxon>
        <taxon>Trichinellida</taxon>
        <taxon>Trichinellidae</taxon>
        <taxon>Trichinella</taxon>
    </lineage>
</organism>
<name>A0A0V1JXU3_TRIPS</name>
<reference evidence="1 2" key="1">
    <citation type="submission" date="2015-01" db="EMBL/GenBank/DDBJ databases">
        <title>Evolution of Trichinella species and genotypes.</title>
        <authorList>
            <person name="Korhonen P.K."/>
            <person name="Edoardo P."/>
            <person name="Giuseppe L.R."/>
            <person name="Gasser R.B."/>
        </authorList>
    </citation>
    <scope>NUCLEOTIDE SEQUENCE [LARGE SCALE GENOMIC DNA]</scope>
    <source>
        <strain evidence="1">ISS176</strain>
    </source>
</reference>
<evidence type="ECO:0000313" key="2">
    <source>
        <dbReference type="Proteomes" id="UP000054826"/>
    </source>
</evidence>
<gene>
    <name evidence="1" type="ORF">T4C_13720</name>
</gene>
<dbReference type="AlphaFoldDB" id="A0A0V1JXU3"/>
<protein>
    <submittedName>
        <fullName evidence="1">Uncharacterized protein</fullName>
    </submittedName>
</protein>
<sequence>MVGTFKVVPQWYQQLFNVHDFLVGKLGPAVYCLCTGKDIGTYGPDTRDSGDFLNTRVQGHYFHFCQALHRKVGELELRAPYRIEKETKNKIRILLATAFLPEPHVDTGVSLLEAGSRSRTTRSRTVDEDIRYMWFPKGPNSHCYRYGQWRKRTRTTRSRSRTTRSRTVDEDIRYMWFPKGPNSVVPQWYQQLFNVHDFLVGKLGPAVYCLCTGKDIGTYGPDTRDSGDFLNTRVQGHYFHFCQALHRKVGELELRAPYRIEKETKNKIRILLATAFLPEPHVDTGVSLLEADEVKTRTTGSRSRTTRSRSVDEDIRYMWFPKGPNSVSLG</sequence>
<dbReference type="Proteomes" id="UP000054826">
    <property type="component" value="Unassembled WGS sequence"/>
</dbReference>